<dbReference type="EMBL" id="VXBA01003176">
    <property type="protein sequence ID" value="NXM72256.1"/>
    <property type="molecule type" value="Genomic_DNA"/>
</dbReference>
<accession>A0A7L1D5N6</accession>
<feature type="transmembrane region" description="Helical" evidence="9">
    <location>
        <begin position="120"/>
        <end position="143"/>
    </location>
</feature>
<dbReference type="AlphaFoldDB" id="A0A7L1D5N6"/>
<feature type="compositionally biased region" description="Polar residues" evidence="8">
    <location>
        <begin position="10"/>
        <end position="21"/>
    </location>
</feature>
<dbReference type="PRINTS" id="PR00237">
    <property type="entry name" value="GPCRRHODOPSN"/>
</dbReference>
<evidence type="ECO:0000256" key="9">
    <source>
        <dbReference type="SAM" id="Phobius"/>
    </source>
</evidence>
<evidence type="ECO:0000256" key="2">
    <source>
        <dbReference type="ARBA" id="ARBA00022692"/>
    </source>
</evidence>
<feature type="transmembrane region" description="Helical" evidence="9">
    <location>
        <begin position="219"/>
        <end position="241"/>
    </location>
</feature>
<evidence type="ECO:0000313" key="12">
    <source>
        <dbReference type="Proteomes" id="UP000553648"/>
    </source>
</evidence>
<dbReference type="GO" id="GO:0004930">
    <property type="term" value="F:G protein-coupled receptor activity"/>
    <property type="evidence" value="ECO:0007669"/>
    <property type="project" value="UniProtKB-KW"/>
</dbReference>
<evidence type="ECO:0000256" key="6">
    <source>
        <dbReference type="ARBA" id="ARBA00023170"/>
    </source>
</evidence>
<dbReference type="InterPro" id="IPR000276">
    <property type="entry name" value="GPCR_Rhodpsn"/>
</dbReference>
<dbReference type="Gene3D" id="1.20.1070.10">
    <property type="entry name" value="Rhodopsin 7-helix transmembrane proteins"/>
    <property type="match status" value="1"/>
</dbReference>
<dbReference type="PANTHER" id="PTHR11334:SF68">
    <property type="entry name" value="G-PROTEIN COUPLED RECEPTORS FAMILY 1 PROFILE DOMAIN-CONTAINING PROTEIN-RELATED"/>
    <property type="match status" value="1"/>
</dbReference>
<sequence>PAMERASPAYWSQSSGMASNRSWNDDKPYNWTDCESSPLSEVPVTLLICLCGTVGNGALLWLLGFRIRRNPITTIVLNLAVADFTFLLSVTIALGVFGVLESLCHELGSQGVTTMLNVTILFAFTAGVYLLAALSAVTALSVLPMSCCPCHHSQHFPVLLCALLWVLSFLFTVTLYFHPSALVAFVLSYLLSVLTLICSALTLLALVLRCSWKHPPRKLCAVVLLVIIFPFFTADFGYWLLLRVFDFSVFVLNISLPLACANSSIHPLIYFLAGSCAKKFTLSASVALQRVFDDVKEP</sequence>
<dbReference type="InterPro" id="IPR026234">
    <property type="entry name" value="MRGPCRFAMILY"/>
</dbReference>
<dbReference type="Proteomes" id="UP000553648">
    <property type="component" value="Unassembled WGS sequence"/>
</dbReference>
<organism evidence="11 12">
    <name type="scientific">Serilophus lunatus</name>
    <name type="common">silver-breasted broadbill</name>
    <dbReference type="NCBI Taxonomy" id="239386"/>
    <lineage>
        <taxon>Eukaryota</taxon>
        <taxon>Metazoa</taxon>
        <taxon>Chordata</taxon>
        <taxon>Craniata</taxon>
        <taxon>Vertebrata</taxon>
        <taxon>Euteleostomi</taxon>
        <taxon>Archelosauria</taxon>
        <taxon>Archosauria</taxon>
        <taxon>Dinosauria</taxon>
        <taxon>Saurischia</taxon>
        <taxon>Theropoda</taxon>
        <taxon>Coelurosauria</taxon>
        <taxon>Aves</taxon>
        <taxon>Neognathae</taxon>
        <taxon>Neoaves</taxon>
        <taxon>Telluraves</taxon>
        <taxon>Australaves</taxon>
        <taxon>Passeriformes</taxon>
        <taxon>Eurylaimidae</taxon>
        <taxon>Serilophus</taxon>
    </lineage>
</organism>
<protein>
    <submittedName>
        <fullName evidence="11">MAS protein</fullName>
    </submittedName>
</protein>
<keyword evidence="3 9" id="KW-1133">Transmembrane helix</keyword>
<proteinExistence type="predicted"/>
<keyword evidence="6" id="KW-0675">Receptor</keyword>
<keyword evidence="12" id="KW-1185">Reference proteome</keyword>
<gene>
    <name evidence="11" type="primary">Mas1_0</name>
    <name evidence="11" type="ORF">SERLUN_R04407</name>
</gene>
<keyword evidence="7" id="KW-0807">Transducer</keyword>
<feature type="transmembrane region" description="Helical" evidence="9">
    <location>
        <begin position="247"/>
        <end position="273"/>
    </location>
</feature>
<feature type="transmembrane region" description="Helical" evidence="9">
    <location>
        <begin position="75"/>
        <end position="100"/>
    </location>
</feature>
<feature type="transmembrane region" description="Helical" evidence="9">
    <location>
        <begin position="155"/>
        <end position="177"/>
    </location>
</feature>
<evidence type="ECO:0000313" key="11">
    <source>
        <dbReference type="EMBL" id="NXM72256.1"/>
    </source>
</evidence>
<evidence type="ECO:0000256" key="8">
    <source>
        <dbReference type="SAM" id="MobiDB-lite"/>
    </source>
</evidence>
<feature type="transmembrane region" description="Helical" evidence="9">
    <location>
        <begin position="44"/>
        <end position="63"/>
    </location>
</feature>
<comment type="caution">
    <text evidence="11">The sequence shown here is derived from an EMBL/GenBank/DDBJ whole genome shotgun (WGS) entry which is preliminary data.</text>
</comment>
<evidence type="ECO:0000256" key="5">
    <source>
        <dbReference type="ARBA" id="ARBA00023136"/>
    </source>
</evidence>
<dbReference type="SUPFAM" id="SSF81321">
    <property type="entry name" value="Family A G protein-coupled receptor-like"/>
    <property type="match status" value="1"/>
</dbReference>
<comment type="subcellular location">
    <subcellularLocation>
        <location evidence="1">Membrane</location>
        <topology evidence="1">Multi-pass membrane protein</topology>
    </subcellularLocation>
</comment>
<feature type="non-terminal residue" evidence="11">
    <location>
        <position position="298"/>
    </location>
</feature>
<name>A0A7L1D5N6_9PASS</name>
<reference evidence="11 12" key="1">
    <citation type="submission" date="2019-09" db="EMBL/GenBank/DDBJ databases">
        <title>Bird 10,000 Genomes (B10K) Project - Family phase.</title>
        <authorList>
            <person name="Zhang G."/>
        </authorList>
    </citation>
    <scope>NUCLEOTIDE SEQUENCE [LARGE SCALE GENOMIC DNA]</scope>
    <source>
        <strain evidence="11">B10K-DU-002-03</strain>
        <tissue evidence="11">Muscle</tissue>
    </source>
</reference>
<keyword evidence="4" id="KW-0297">G-protein coupled receptor</keyword>
<dbReference type="InterPro" id="IPR017452">
    <property type="entry name" value="GPCR_Rhodpsn_7TM"/>
</dbReference>
<evidence type="ECO:0000256" key="3">
    <source>
        <dbReference type="ARBA" id="ARBA00022989"/>
    </source>
</evidence>
<feature type="region of interest" description="Disordered" evidence="8">
    <location>
        <begin position="1"/>
        <end position="21"/>
    </location>
</feature>
<dbReference type="PRINTS" id="PR02108">
    <property type="entry name" value="MRGPCRFAMILY"/>
</dbReference>
<evidence type="ECO:0000256" key="7">
    <source>
        <dbReference type="ARBA" id="ARBA00023224"/>
    </source>
</evidence>
<dbReference type="PROSITE" id="PS50262">
    <property type="entry name" value="G_PROTEIN_RECEP_F1_2"/>
    <property type="match status" value="1"/>
</dbReference>
<feature type="transmembrane region" description="Helical" evidence="9">
    <location>
        <begin position="183"/>
        <end position="207"/>
    </location>
</feature>
<feature type="non-terminal residue" evidence="11">
    <location>
        <position position="1"/>
    </location>
</feature>
<dbReference type="OrthoDB" id="9631784at2759"/>
<evidence type="ECO:0000256" key="4">
    <source>
        <dbReference type="ARBA" id="ARBA00023040"/>
    </source>
</evidence>
<dbReference type="PANTHER" id="PTHR11334">
    <property type="entry name" value="MAS-RELATED G-PROTEIN COUPLED RECEPTOR"/>
    <property type="match status" value="1"/>
</dbReference>
<feature type="domain" description="G-protein coupled receptors family 1 profile" evidence="10">
    <location>
        <begin position="55"/>
        <end position="270"/>
    </location>
</feature>
<evidence type="ECO:0000256" key="1">
    <source>
        <dbReference type="ARBA" id="ARBA00004141"/>
    </source>
</evidence>
<evidence type="ECO:0000259" key="10">
    <source>
        <dbReference type="PROSITE" id="PS50262"/>
    </source>
</evidence>
<keyword evidence="5 9" id="KW-0472">Membrane</keyword>
<keyword evidence="2 9" id="KW-0812">Transmembrane</keyword>
<dbReference type="GO" id="GO:0005886">
    <property type="term" value="C:plasma membrane"/>
    <property type="evidence" value="ECO:0007669"/>
    <property type="project" value="TreeGrafter"/>
</dbReference>